<dbReference type="NCBIfam" id="TIGR01029">
    <property type="entry name" value="rpsG_bact"/>
    <property type="match status" value="1"/>
</dbReference>
<evidence type="ECO:0000256" key="4">
    <source>
        <dbReference type="ARBA" id="ARBA00022980"/>
    </source>
</evidence>
<evidence type="ECO:0000256" key="1">
    <source>
        <dbReference type="ARBA" id="ARBA00007151"/>
    </source>
</evidence>
<keyword evidence="2 6" id="KW-0699">rRNA-binding</keyword>
<dbReference type="AlphaFoldDB" id="A0A1G1WGR6"/>
<dbReference type="InterPro" id="IPR023798">
    <property type="entry name" value="Ribosomal_uS7_dom"/>
</dbReference>
<gene>
    <name evidence="6" type="primary">rpsG</name>
    <name evidence="8" type="ORF">A2Z11_02370</name>
</gene>
<evidence type="ECO:0000259" key="7">
    <source>
        <dbReference type="Pfam" id="PF00177"/>
    </source>
</evidence>
<dbReference type="InterPro" id="IPR005717">
    <property type="entry name" value="Ribosomal_uS7_bac/org-type"/>
</dbReference>
<comment type="caution">
    <text evidence="8">The sequence shown here is derived from an EMBL/GenBank/DDBJ whole genome shotgun (WGS) entry which is preliminary data.</text>
</comment>
<name>A0A1G1WGR6_9BACT</name>
<reference evidence="8 9" key="1">
    <citation type="journal article" date="2016" name="Nat. Commun.">
        <title>Thousands of microbial genomes shed light on interconnected biogeochemical processes in an aquifer system.</title>
        <authorList>
            <person name="Anantharaman K."/>
            <person name="Brown C.T."/>
            <person name="Hug L.A."/>
            <person name="Sharon I."/>
            <person name="Castelle C.J."/>
            <person name="Probst A.J."/>
            <person name="Thomas B.C."/>
            <person name="Singh A."/>
            <person name="Wilkins M.J."/>
            <person name="Karaoz U."/>
            <person name="Brodie E.L."/>
            <person name="Williams K.H."/>
            <person name="Hubbard S.S."/>
            <person name="Banfield J.F."/>
        </authorList>
    </citation>
    <scope>NUCLEOTIDE SEQUENCE [LARGE SCALE GENOMIC DNA]</scope>
</reference>
<dbReference type="FunFam" id="1.10.455.10:FF:000001">
    <property type="entry name" value="30S ribosomal protein S7"/>
    <property type="match status" value="1"/>
</dbReference>
<sequence>MRGKRAEKRKLEPDKLYSSRLIHRFINRLMKSGNKATAEVLVYKALDKIKESGKDPIETFETAVRNVSPRMEVRPRRIGGASYQIPVEVKGDRRESLALRWIAANATARSNSKYKTMADKIAAELQDADAGTGGSIKKRDDSHRMAEANKAFAHFRW</sequence>
<evidence type="ECO:0000313" key="8">
    <source>
        <dbReference type="EMBL" id="OGY26791.1"/>
    </source>
</evidence>
<evidence type="ECO:0000256" key="3">
    <source>
        <dbReference type="ARBA" id="ARBA00022884"/>
    </source>
</evidence>
<protein>
    <recommendedName>
        <fullName evidence="6">Small ribosomal subunit protein uS7</fullName>
    </recommendedName>
</protein>
<evidence type="ECO:0000256" key="5">
    <source>
        <dbReference type="ARBA" id="ARBA00023274"/>
    </source>
</evidence>
<dbReference type="GO" id="GO:0015935">
    <property type="term" value="C:small ribosomal subunit"/>
    <property type="evidence" value="ECO:0007669"/>
    <property type="project" value="InterPro"/>
</dbReference>
<dbReference type="InterPro" id="IPR036823">
    <property type="entry name" value="Ribosomal_uS7_dom_sf"/>
</dbReference>
<dbReference type="Proteomes" id="UP000176389">
    <property type="component" value="Unassembled WGS sequence"/>
</dbReference>
<evidence type="ECO:0000313" key="9">
    <source>
        <dbReference type="Proteomes" id="UP000176389"/>
    </source>
</evidence>
<keyword evidence="5 6" id="KW-0687">Ribonucleoprotein</keyword>
<dbReference type="PIRSF" id="PIRSF002122">
    <property type="entry name" value="RPS7p_RPS7a_RPS5e_RPS7o"/>
    <property type="match status" value="1"/>
</dbReference>
<dbReference type="PANTHER" id="PTHR11205">
    <property type="entry name" value="RIBOSOMAL PROTEIN S7"/>
    <property type="match status" value="1"/>
</dbReference>
<comment type="subunit">
    <text evidence="6">Part of the 30S ribosomal subunit. Contacts proteins S9 and S11.</text>
</comment>
<dbReference type="EMBL" id="MHCS01000010">
    <property type="protein sequence ID" value="OGY26791.1"/>
    <property type="molecule type" value="Genomic_DNA"/>
</dbReference>
<dbReference type="GO" id="GO:0003735">
    <property type="term" value="F:structural constituent of ribosome"/>
    <property type="evidence" value="ECO:0007669"/>
    <property type="project" value="InterPro"/>
</dbReference>
<dbReference type="SUPFAM" id="SSF47973">
    <property type="entry name" value="Ribosomal protein S7"/>
    <property type="match status" value="1"/>
</dbReference>
<proteinExistence type="inferred from homology"/>
<dbReference type="Pfam" id="PF00177">
    <property type="entry name" value="Ribosomal_S7"/>
    <property type="match status" value="1"/>
</dbReference>
<comment type="similarity">
    <text evidence="1 6">Belongs to the universal ribosomal protein uS7 family.</text>
</comment>
<dbReference type="GO" id="GO:0019843">
    <property type="term" value="F:rRNA binding"/>
    <property type="evidence" value="ECO:0007669"/>
    <property type="project" value="UniProtKB-UniRule"/>
</dbReference>
<dbReference type="HAMAP" id="MF_00480_B">
    <property type="entry name" value="Ribosomal_uS7_B"/>
    <property type="match status" value="1"/>
</dbReference>
<evidence type="ECO:0000256" key="2">
    <source>
        <dbReference type="ARBA" id="ARBA00022730"/>
    </source>
</evidence>
<dbReference type="GO" id="GO:0006412">
    <property type="term" value="P:translation"/>
    <property type="evidence" value="ECO:0007669"/>
    <property type="project" value="UniProtKB-UniRule"/>
</dbReference>
<dbReference type="Gene3D" id="1.10.455.10">
    <property type="entry name" value="Ribosomal protein S7 domain"/>
    <property type="match status" value="1"/>
</dbReference>
<keyword evidence="4 6" id="KW-0689">Ribosomal protein</keyword>
<dbReference type="GO" id="GO:0000049">
    <property type="term" value="F:tRNA binding"/>
    <property type="evidence" value="ECO:0007669"/>
    <property type="project" value="UniProtKB-UniRule"/>
</dbReference>
<keyword evidence="3 6" id="KW-0694">RNA-binding</keyword>
<dbReference type="STRING" id="1802596.A2Z11_02370"/>
<dbReference type="InterPro" id="IPR000235">
    <property type="entry name" value="Ribosomal_uS7"/>
</dbReference>
<feature type="domain" description="Small ribosomal subunit protein uS7" evidence="7">
    <location>
        <begin position="2"/>
        <end position="150"/>
    </location>
</feature>
<dbReference type="CDD" id="cd14869">
    <property type="entry name" value="uS7_Bacteria"/>
    <property type="match status" value="1"/>
</dbReference>
<keyword evidence="6" id="KW-0820">tRNA-binding</keyword>
<evidence type="ECO:0000256" key="6">
    <source>
        <dbReference type="HAMAP-Rule" id="MF_00480"/>
    </source>
</evidence>
<comment type="function">
    <text evidence="6">One of the primary rRNA binding proteins, it binds directly to 16S rRNA where it nucleates assembly of the head domain of the 30S subunit. Is located at the subunit interface close to the decoding center, probably blocks exit of the E-site tRNA.</text>
</comment>
<accession>A0A1G1WGR6</accession>
<organism evidence="8 9">
    <name type="scientific">Candidatus Woykebacteria bacterium RBG_16_43_9</name>
    <dbReference type="NCBI Taxonomy" id="1802596"/>
    <lineage>
        <taxon>Bacteria</taxon>
        <taxon>Candidatus Woykeibacteriota</taxon>
    </lineage>
</organism>